<keyword evidence="3" id="KW-1185">Reference proteome</keyword>
<dbReference type="AlphaFoldDB" id="A0A562IEZ3"/>
<dbReference type="Gene3D" id="3.30.750.24">
    <property type="entry name" value="STAS domain"/>
    <property type="match status" value="1"/>
</dbReference>
<dbReference type="GO" id="GO:0043856">
    <property type="term" value="F:anti-sigma factor antagonist activity"/>
    <property type="evidence" value="ECO:0007669"/>
    <property type="project" value="TreeGrafter"/>
</dbReference>
<dbReference type="EMBL" id="VLKE01000001">
    <property type="protein sequence ID" value="TWH69567.1"/>
    <property type="molecule type" value="Genomic_DNA"/>
</dbReference>
<name>A0A562IEZ3_MICOL</name>
<protein>
    <submittedName>
        <fullName evidence="2">Anti-anti-sigma factor</fullName>
    </submittedName>
</protein>
<dbReference type="CDD" id="cd07043">
    <property type="entry name" value="STAS_anti-anti-sigma_factors"/>
    <property type="match status" value="1"/>
</dbReference>
<evidence type="ECO:0000259" key="1">
    <source>
        <dbReference type="PROSITE" id="PS50801"/>
    </source>
</evidence>
<organism evidence="2 3">
    <name type="scientific">Micromonospora olivasterospora</name>
    <dbReference type="NCBI Taxonomy" id="1880"/>
    <lineage>
        <taxon>Bacteria</taxon>
        <taxon>Bacillati</taxon>
        <taxon>Actinomycetota</taxon>
        <taxon>Actinomycetes</taxon>
        <taxon>Micromonosporales</taxon>
        <taxon>Micromonosporaceae</taxon>
        <taxon>Micromonospora</taxon>
    </lineage>
</organism>
<dbReference type="InterPro" id="IPR002645">
    <property type="entry name" value="STAS_dom"/>
</dbReference>
<gene>
    <name evidence="2" type="ORF">JD77_04577</name>
</gene>
<dbReference type="PROSITE" id="PS50801">
    <property type="entry name" value="STAS"/>
    <property type="match status" value="1"/>
</dbReference>
<dbReference type="InterPro" id="IPR036513">
    <property type="entry name" value="STAS_dom_sf"/>
</dbReference>
<dbReference type="OrthoDB" id="3475606at2"/>
<dbReference type="PANTHER" id="PTHR33495">
    <property type="entry name" value="ANTI-SIGMA FACTOR ANTAGONIST TM_1081-RELATED-RELATED"/>
    <property type="match status" value="1"/>
</dbReference>
<dbReference type="Pfam" id="PF01740">
    <property type="entry name" value="STAS"/>
    <property type="match status" value="1"/>
</dbReference>
<evidence type="ECO:0000313" key="3">
    <source>
        <dbReference type="Proteomes" id="UP000319825"/>
    </source>
</evidence>
<dbReference type="PANTHER" id="PTHR33495:SF2">
    <property type="entry name" value="ANTI-SIGMA FACTOR ANTAGONIST TM_1081-RELATED"/>
    <property type="match status" value="1"/>
</dbReference>
<comment type="caution">
    <text evidence="2">The sequence shown here is derived from an EMBL/GenBank/DDBJ whole genome shotgun (WGS) entry which is preliminary data.</text>
</comment>
<evidence type="ECO:0000313" key="2">
    <source>
        <dbReference type="EMBL" id="TWH69567.1"/>
    </source>
</evidence>
<dbReference type="RefSeq" id="WP_145776083.1">
    <property type="nucleotide sequence ID" value="NZ_BAAATQ010000006.1"/>
</dbReference>
<reference evidence="2 3" key="1">
    <citation type="submission" date="2019-07" db="EMBL/GenBank/DDBJ databases">
        <title>R&amp;d 2014.</title>
        <authorList>
            <person name="Klenk H.-P."/>
        </authorList>
    </citation>
    <scope>NUCLEOTIDE SEQUENCE [LARGE SCALE GENOMIC DNA]</scope>
    <source>
        <strain evidence="2 3">DSM 43868</strain>
    </source>
</reference>
<accession>A0A562IEZ3</accession>
<sequence>MTVVPHWRKPEAAPLTLSVDLAEPRAPVIRVGGDLTFTTAAPLREEVDRRLAEHPQVLVFDFAGLHFIDSTGLSMIVHAWREGQRCGSTVRLRSTPRFLDSILALTGIARLITRPLPDATSAADRRLHPPTASA</sequence>
<dbReference type="Proteomes" id="UP000319825">
    <property type="component" value="Unassembled WGS sequence"/>
</dbReference>
<feature type="domain" description="STAS" evidence="1">
    <location>
        <begin position="28"/>
        <end position="134"/>
    </location>
</feature>
<dbReference type="SUPFAM" id="SSF52091">
    <property type="entry name" value="SpoIIaa-like"/>
    <property type="match status" value="1"/>
</dbReference>
<proteinExistence type="predicted"/>